<dbReference type="PANTHER" id="PTHR37813">
    <property type="entry name" value="FELS-2 PROPHAGE PROTEIN"/>
    <property type="match status" value="1"/>
</dbReference>
<evidence type="ECO:0000313" key="5">
    <source>
        <dbReference type="Proteomes" id="UP001524473"/>
    </source>
</evidence>
<dbReference type="NCBIfam" id="TIGR01760">
    <property type="entry name" value="tape_meas_TP901"/>
    <property type="match status" value="1"/>
</dbReference>
<proteinExistence type="predicted"/>
<feature type="region of interest" description="Disordered" evidence="2">
    <location>
        <begin position="1162"/>
        <end position="1188"/>
    </location>
</feature>
<keyword evidence="1" id="KW-1188">Viral release from host cell</keyword>
<evidence type="ECO:0000259" key="3">
    <source>
        <dbReference type="Pfam" id="PF10145"/>
    </source>
</evidence>
<name>A0ABT1S0G5_9FIRM</name>
<accession>A0ABT1S0G5</accession>
<evidence type="ECO:0000256" key="1">
    <source>
        <dbReference type="ARBA" id="ARBA00022612"/>
    </source>
</evidence>
<dbReference type="EMBL" id="JANFZH010000023">
    <property type="protein sequence ID" value="MCQ4840427.1"/>
    <property type="molecule type" value="Genomic_DNA"/>
</dbReference>
<dbReference type="InterPro" id="IPR010090">
    <property type="entry name" value="Phage_tape_meas"/>
</dbReference>
<keyword evidence="5" id="KW-1185">Reference proteome</keyword>
<sequence length="1242" mass="132093">MAGKNVIRQDVVEISFEVRDDPVEKVGKSADRMKTSVVSATDRAGDGLRGLSSPAKTAASHVLGIGTAADASSGKLRGMGDSLQNFGGKLDGLGSKLTAKLAVPLTAAATAATKLYMDAETSYAKVSTIADETVLSYDKLKSGITKTSRETGVAVTDLNEALYQSLSAGVDSGNAIAFTGDMVKLAKGGFTSTEKAVDVVTSALNAYEMSADQAVSVSDKLITTQNVGKTTVDQLASNLGRVIPTAKAFNVGIDDTCAAMADLTKNGIATAESTTYFNSMLNELGASGTKADKALREMTGLGFTELLNEGKSMTEVLDLLKTNAEESGKKLSDMFGSQEAGKAALTIMKDGGAEYNSILEQMKNSAGSTQTAFEKMDSDPAARMQKELNKLKLAGIDAGEKLLPLVTKLVEFIGNAAEKFSGLSDKQQGDLLGLGGILAASGPALKVIGGVTKGIGGIAKSLGSGKGVLGILGKLPVQLKLVGAAAAVTGIALKAMREKAAADSLKEHFGDVRLSMEECEDVARRLTTNGWTMKLGAVVEAKAELDQIYSDLETAIQEIEKTGWKVGIGLELTEEETGSFRENMETFIEESLHLLQQSQFTATLAIDATLTPGSAASDNLKSFTKKFQEETGAEMTRLGDELAQLTNDALSDNILSAEEFAVIEEKRKELQAYTDKLAEVEIHGRLAKIQLDAPREGLDAESFAEVSRLTTEALQENLDHADTSLTMTLGQLWLEYPDGGAEYDRMLQSILTDDAKNRGSYVLDSLRVDLGTLQTNFEEPLNQFSKALDEGMNGRMQELLQNPENLQNLLAGGIPDLVTEAFASMDWGDSGAIDKMIESMRPKLSMLEEIAQTFYRAGQIPPQNITKGLEEGYRLEAASGKLSGEHMWGLMASEIAGNMAYRGSISAAVRETGEMIPMELANALASNYGLIYNSAAGQFLQINEAAVAGEAQVKTMLSQLGTDAAGSLVQSLMEQEPAVRVQAMLLFSQLQSVSDEQKPAIAATLNNLGVELSQSLLDEMGLAINNDGQLAYIANGKIGDVVKSMDAKSAASTLTAPKMGEIANSQTVANNALDIMQGIFNENPITAHVEVVRTETVYESVANGAKAGAIGENAAGGVVRQKQLSWLAEDQYPETVISWDPGRRTRSLGLLRTTARALGVTDLPDRSRPLPKPEISYRPSAVSGSSRSYVDNSQYAPQFIANFGSGTATDREMEKKVRAWVLGALDDYTARESRRNPAVLEV</sequence>
<comment type="caution">
    <text evidence="4">The sequence shown here is derived from an EMBL/GenBank/DDBJ whole genome shotgun (WGS) entry which is preliminary data.</text>
</comment>
<dbReference type="GeneID" id="90533412"/>
<gene>
    <name evidence="4" type="ORF">NE695_10945</name>
</gene>
<dbReference type="PANTHER" id="PTHR37813:SF1">
    <property type="entry name" value="FELS-2 PROPHAGE PROTEIN"/>
    <property type="match status" value="1"/>
</dbReference>
<organism evidence="4 5">
    <name type="scientific">Neglectibacter timonensis</name>
    <dbReference type="NCBI Taxonomy" id="1776382"/>
    <lineage>
        <taxon>Bacteria</taxon>
        <taxon>Bacillati</taxon>
        <taxon>Bacillota</taxon>
        <taxon>Clostridia</taxon>
        <taxon>Eubacteriales</taxon>
        <taxon>Oscillospiraceae</taxon>
        <taxon>Neglectibacter</taxon>
    </lineage>
</organism>
<protein>
    <submittedName>
        <fullName evidence="4">Phage tail tape measure protein</fullName>
    </submittedName>
</protein>
<dbReference type="RefSeq" id="WP_066866483.1">
    <property type="nucleotide sequence ID" value="NZ_CABKVV010000014.1"/>
</dbReference>
<evidence type="ECO:0000313" key="4">
    <source>
        <dbReference type="EMBL" id="MCQ4840427.1"/>
    </source>
</evidence>
<feature type="domain" description="Phage tail tape measure protein" evidence="3">
    <location>
        <begin position="144"/>
        <end position="336"/>
    </location>
</feature>
<evidence type="ECO:0000256" key="2">
    <source>
        <dbReference type="SAM" id="MobiDB-lite"/>
    </source>
</evidence>
<dbReference type="Proteomes" id="UP001524473">
    <property type="component" value="Unassembled WGS sequence"/>
</dbReference>
<reference evidence="4 5" key="1">
    <citation type="submission" date="2022-06" db="EMBL/GenBank/DDBJ databases">
        <title>Isolation of gut microbiota from human fecal samples.</title>
        <authorList>
            <person name="Pamer E.G."/>
            <person name="Barat B."/>
            <person name="Waligurski E."/>
            <person name="Medina S."/>
            <person name="Paddock L."/>
            <person name="Mostad J."/>
        </authorList>
    </citation>
    <scope>NUCLEOTIDE SEQUENCE [LARGE SCALE GENOMIC DNA]</scope>
    <source>
        <strain evidence="4 5">DFI.9.73</strain>
    </source>
</reference>
<dbReference type="Pfam" id="PF10145">
    <property type="entry name" value="PhageMin_Tail"/>
    <property type="match status" value="1"/>
</dbReference>